<evidence type="ECO:0000259" key="6">
    <source>
        <dbReference type="PROSITE" id="PS50043"/>
    </source>
</evidence>
<dbReference type="STRING" id="1192197.JBW_02782"/>
<dbReference type="EMBL" id="CP010978">
    <property type="protein sequence ID" value="AJQ28126.1"/>
    <property type="molecule type" value="Genomic_DNA"/>
</dbReference>
<proteinExistence type="predicted"/>
<dbReference type="GO" id="GO:0000160">
    <property type="term" value="P:phosphorelay signal transduction system"/>
    <property type="evidence" value="ECO:0007669"/>
    <property type="project" value="InterPro"/>
</dbReference>
<accession>I8U3T9</accession>
<dbReference type="SUPFAM" id="SSF52172">
    <property type="entry name" value="CheY-like"/>
    <property type="match status" value="1"/>
</dbReference>
<name>I8U3T9_9FIRM</name>
<feature type="modified residue" description="4-aspartylphosphate" evidence="5">
    <location>
        <position position="55"/>
    </location>
</feature>
<reference evidence="9" key="2">
    <citation type="submission" date="2015-02" db="EMBL/GenBank/DDBJ databases">
        <title>Complete Genome Sequence of Pelosinus fermentans JBW45.</title>
        <authorList>
            <person name="De Leon K.B."/>
            <person name="Utturkar S.M."/>
            <person name="Camilleri L.B."/>
            <person name="Arkin A.P."/>
            <person name="Fields M.W."/>
            <person name="Brown S.D."/>
            <person name="Wall J.D."/>
        </authorList>
    </citation>
    <scope>NUCLEOTIDE SEQUENCE [LARGE SCALE GENOMIC DNA]</scope>
    <source>
        <strain evidence="9">JBW45</strain>
    </source>
</reference>
<dbReference type="InterPro" id="IPR016032">
    <property type="entry name" value="Sig_transdc_resp-reg_C-effctor"/>
</dbReference>
<dbReference type="SMART" id="SM00448">
    <property type="entry name" value="REC"/>
    <property type="match status" value="1"/>
</dbReference>
<evidence type="ECO:0000256" key="5">
    <source>
        <dbReference type="PROSITE-ProRule" id="PRU00169"/>
    </source>
</evidence>
<dbReference type="InterPro" id="IPR000792">
    <property type="entry name" value="Tscrpt_reg_LuxR_C"/>
</dbReference>
<dbReference type="AlphaFoldDB" id="I8U3T9"/>
<dbReference type="GO" id="GO:0003677">
    <property type="term" value="F:DNA binding"/>
    <property type="evidence" value="ECO:0007669"/>
    <property type="project" value="UniProtKB-KW"/>
</dbReference>
<evidence type="ECO:0000313" key="9">
    <source>
        <dbReference type="Proteomes" id="UP000005361"/>
    </source>
</evidence>
<dbReference type="Gene3D" id="3.40.50.2300">
    <property type="match status" value="1"/>
</dbReference>
<dbReference type="CDD" id="cd06170">
    <property type="entry name" value="LuxR_C_like"/>
    <property type="match status" value="1"/>
</dbReference>
<evidence type="ECO:0000256" key="4">
    <source>
        <dbReference type="ARBA" id="ARBA00023163"/>
    </source>
</evidence>
<evidence type="ECO:0000256" key="1">
    <source>
        <dbReference type="ARBA" id="ARBA00022553"/>
    </source>
</evidence>
<sequence>MTISVLIADDHAVVRSGLAMLINSQQDMQVVGVAADGREAVELGVKLLPQVVLMDLSMPPGENGLIATARLKELLPEIRVLILTMHDDEEYLFQSLKAGAVGYIVKTAPDFDLLKAIRTVHQGESYLYPSAAKTLIERFLRQGNKSEEFESLQLLTEREKQTLRLVAMGYANKDIAEQLCLSVKTVEAYKARIMEKLDLKTRPEMVRYAMKKGLLDLEG</sequence>
<evidence type="ECO:0000256" key="3">
    <source>
        <dbReference type="ARBA" id="ARBA00023125"/>
    </source>
</evidence>
<feature type="domain" description="Response regulatory" evidence="7">
    <location>
        <begin position="4"/>
        <end position="121"/>
    </location>
</feature>
<organism evidence="8 9">
    <name type="scientific">Pelosinus fermentans JBW45</name>
    <dbReference type="NCBI Taxonomy" id="1192197"/>
    <lineage>
        <taxon>Bacteria</taxon>
        <taxon>Bacillati</taxon>
        <taxon>Bacillota</taxon>
        <taxon>Negativicutes</taxon>
        <taxon>Selenomonadales</taxon>
        <taxon>Sporomusaceae</taxon>
        <taxon>Pelosinus</taxon>
    </lineage>
</organism>
<evidence type="ECO:0000256" key="2">
    <source>
        <dbReference type="ARBA" id="ARBA00023015"/>
    </source>
</evidence>
<dbReference type="Pfam" id="PF00196">
    <property type="entry name" value="GerE"/>
    <property type="match status" value="1"/>
</dbReference>
<dbReference type="PANTHER" id="PTHR43214:SF37">
    <property type="entry name" value="TRANSCRIPTIONAL REGULATORY PROTEIN YDFI"/>
    <property type="match status" value="1"/>
</dbReference>
<protein>
    <submittedName>
        <fullName evidence="8">Two component transcriptional regulator, LuxR family</fullName>
    </submittedName>
</protein>
<evidence type="ECO:0000259" key="7">
    <source>
        <dbReference type="PROSITE" id="PS50110"/>
    </source>
</evidence>
<dbReference type="CDD" id="cd17535">
    <property type="entry name" value="REC_NarL-like"/>
    <property type="match status" value="1"/>
</dbReference>
<dbReference type="KEGG" id="pft:JBW_02782"/>
<dbReference type="SMART" id="SM00421">
    <property type="entry name" value="HTH_LUXR"/>
    <property type="match status" value="1"/>
</dbReference>
<dbReference type="GO" id="GO:0006355">
    <property type="term" value="P:regulation of DNA-templated transcription"/>
    <property type="evidence" value="ECO:0007669"/>
    <property type="project" value="InterPro"/>
</dbReference>
<dbReference type="PROSITE" id="PS00622">
    <property type="entry name" value="HTH_LUXR_1"/>
    <property type="match status" value="1"/>
</dbReference>
<keyword evidence="3" id="KW-0238">DNA-binding</keyword>
<keyword evidence="1 5" id="KW-0597">Phosphoprotein</keyword>
<dbReference type="PRINTS" id="PR00038">
    <property type="entry name" value="HTHLUXR"/>
</dbReference>
<keyword evidence="4" id="KW-0804">Transcription</keyword>
<dbReference type="InterPro" id="IPR001789">
    <property type="entry name" value="Sig_transdc_resp-reg_receiver"/>
</dbReference>
<dbReference type="RefSeq" id="WP_007953880.1">
    <property type="nucleotide sequence ID" value="NZ_CP010978.1"/>
</dbReference>
<dbReference type="OrthoDB" id="9779069at2"/>
<dbReference type="InterPro" id="IPR011006">
    <property type="entry name" value="CheY-like_superfamily"/>
</dbReference>
<reference evidence="8 9" key="1">
    <citation type="journal article" date="2015" name="Genome Announc.">
        <title>Complete Genome Sequence of Pelosinus fermentans JBW45, a Member of a Remarkably Competitive Group of Negativicutes in the Firmicutes Phylum.</title>
        <authorList>
            <person name="De Leon K.B."/>
            <person name="Utturkar S.M."/>
            <person name="Camilleri L.B."/>
            <person name="Elias D.A."/>
            <person name="Arkin A.P."/>
            <person name="Fields M.W."/>
            <person name="Brown S.D."/>
            <person name="Wall J.D."/>
        </authorList>
    </citation>
    <scope>NUCLEOTIDE SEQUENCE [LARGE SCALE GENOMIC DNA]</scope>
    <source>
        <strain evidence="8 9">JBW45</strain>
    </source>
</reference>
<dbReference type="PROSITE" id="PS50043">
    <property type="entry name" value="HTH_LUXR_2"/>
    <property type="match status" value="1"/>
</dbReference>
<keyword evidence="2" id="KW-0805">Transcription regulation</keyword>
<feature type="domain" description="HTH luxR-type" evidence="6">
    <location>
        <begin position="148"/>
        <end position="213"/>
    </location>
</feature>
<dbReference type="Pfam" id="PF00072">
    <property type="entry name" value="Response_reg"/>
    <property type="match status" value="1"/>
</dbReference>
<dbReference type="PROSITE" id="PS50110">
    <property type="entry name" value="RESPONSE_REGULATORY"/>
    <property type="match status" value="1"/>
</dbReference>
<dbReference type="InterPro" id="IPR058245">
    <property type="entry name" value="NreC/VraR/RcsB-like_REC"/>
</dbReference>
<dbReference type="InterPro" id="IPR039420">
    <property type="entry name" value="WalR-like"/>
</dbReference>
<gene>
    <name evidence="8" type="ORF">JBW_02782</name>
</gene>
<dbReference type="Proteomes" id="UP000005361">
    <property type="component" value="Chromosome"/>
</dbReference>
<dbReference type="PANTHER" id="PTHR43214">
    <property type="entry name" value="TWO-COMPONENT RESPONSE REGULATOR"/>
    <property type="match status" value="1"/>
</dbReference>
<dbReference type="HOGENOM" id="CLU_000445_90_1_9"/>
<dbReference type="SUPFAM" id="SSF46894">
    <property type="entry name" value="C-terminal effector domain of the bipartite response regulators"/>
    <property type="match status" value="1"/>
</dbReference>
<evidence type="ECO:0000313" key="8">
    <source>
        <dbReference type="EMBL" id="AJQ28126.1"/>
    </source>
</evidence>